<keyword evidence="3" id="KW-1185">Reference proteome</keyword>
<evidence type="ECO:0000313" key="2">
    <source>
        <dbReference type="EMBL" id="GBF32829.1"/>
    </source>
</evidence>
<name>A0A2L2X9C0_9FIRM</name>
<dbReference type="RefSeq" id="WP_104371307.1">
    <property type="nucleotide sequence ID" value="NZ_BFAV01000060.1"/>
</dbReference>
<dbReference type="OrthoDB" id="1786907at2"/>
<sequence>MADNDLAGTSLEKTLFQLLQNDSVKNMDTGNLLVLISLVNLMGLVDIINRRTGGEQMTAAEGEHRGNVPDNQAKEEGGGGAALNPAALMGMLNQMMKPRPRASSGVPGEERDNQQPEDDK</sequence>
<dbReference type="Proteomes" id="UP000239549">
    <property type="component" value="Unassembled WGS sequence"/>
</dbReference>
<proteinExistence type="predicted"/>
<accession>A0A2L2X9C0</accession>
<dbReference type="EMBL" id="BFAV01000060">
    <property type="protein sequence ID" value="GBF32829.1"/>
    <property type="molecule type" value="Genomic_DNA"/>
</dbReference>
<organism evidence="2 3">
    <name type="scientific">Desulfocucumis palustris</name>
    <dbReference type="NCBI Taxonomy" id="1898651"/>
    <lineage>
        <taxon>Bacteria</taxon>
        <taxon>Bacillati</taxon>
        <taxon>Bacillota</taxon>
        <taxon>Clostridia</taxon>
        <taxon>Eubacteriales</taxon>
        <taxon>Desulfocucumaceae</taxon>
        <taxon>Desulfocucumis</taxon>
    </lineage>
</organism>
<comment type="caution">
    <text evidence="2">The sequence shown here is derived from an EMBL/GenBank/DDBJ whole genome shotgun (WGS) entry which is preliminary data.</text>
</comment>
<gene>
    <name evidence="2" type="ORF">DCCM_1025</name>
</gene>
<evidence type="ECO:0000313" key="3">
    <source>
        <dbReference type="Proteomes" id="UP000239549"/>
    </source>
</evidence>
<feature type="compositionally biased region" description="Basic and acidic residues" evidence="1">
    <location>
        <begin position="61"/>
        <end position="77"/>
    </location>
</feature>
<evidence type="ECO:0000256" key="1">
    <source>
        <dbReference type="SAM" id="MobiDB-lite"/>
    </source>
</evidence>
<feature type="compositionally biased region" description="Low complexity" evidence="1">
    <location>
        <begin position="82"/>
        <end position="93"/>
    </location>
</feature>
<protein>
    <submittedName>
        <fullName evidence="2">Uncharacterized protein</fullName>
    </submittedName>
</protein>
<feature type="region of interest" description="Disordered" evidence="1">
    <location>
        <begin position="56"/>
        <end position="120"/>
    </location>
</feature>
<reference evidence="3" key="1">
    <citation type="submission" date="2018-02" db="EMBL/GenBank/DDBJ databases">
        <title>Genome sequence of Desulfocucumis palustris strain NAW-5.</title>
        <authorList>
            <person name="Watanabe M."/>
            <person name="Kojima H."/>
            <person name="Fukui M."/>
        </authorList>
    </citation>
    <scope>NUCLEOTIDE SEQUENCE [LARGE SCALE GENOMIC DNA]</scope>
    <source>
        <strain evidence="3">NAW-5</strain>
    </source>
</reference>
<dbReference type="AlphaFoldDB" id="A0A2L2X9C0"/>